<reference evidence="8" key="1">
    <citation type="journal article" date="2019" name="Int. J. Syst. Evol. Microbiol.">
        <title>The Global Catalogue of Microorganisms (GCM) 10K type strain sequencing project: providing services to taxonomists for standard genome sequencing and annotation.</title>
        <authorList>
            <consortium name="The Broad Institute Genomics Platform"/>
            <consortium name="The Broad Institute Genome Sequencing Center for Infectious Disease"/>
            <person name="Wu L."/>
            <person name="Ma J."/>
        </authorList>
    </citation>
    <scope>NUCLEOTIDE SEQUENCE [LARGE SCALE GENOMIC DNA]</scope>
    <source>
        <strain evidence="8">JCM 17563</strain>
    </source>
</reference>
<feature type="domain" description="Thioredoxin" evidence="6">
    <location>
        <begin position="130"/>
        <end position="267"/>
    </location>
</feature>
<keyword evidence="8" id="KW-1185">Reference proteome</keyword>
<dbReference type="Gene3D" id="3.40.30.10">
    <property type="entry name" value="Glutaredoxin"/>
    <property type="match status" value="1"/>
</dbReference>
<dbReference type="PANTHER" id="PTHR42852:SF6">
    <property type="entry name" value="THIOL:DISULFIDE INTERCHANGE PROTEIN DSBE"/>
    <property type="match status" value="1"/>
</dbReference>
<dbReference type="SUPFAM" id="SSF52833">
    <property type="entry name" value="Thioredoxin-like"/>
    <property type="match status" value="1"/>
</dbReference>
<dbReference type="PROSITE" id="PS00194">
    <property type="entry name" value="THIOREDOXIN_1"/>
    <property type="match status" value="1"/>
</dbReference>
<accession>A0ABP7T490</accession>
<organism evidence="7 8">
    <name type="scientific">Sphingomonas swuensis</name>
    <dbReference type="NCBI Taxonomy" id="977800"/>
    <lineage>
        <taxon>Bacteria</taxon>
        <taxon>Pseudomonadati</taxon>
        <taxon>Pseudomonadota</taxon>
        <taxon>Alphaproteobacteria</taxon>
        <taxon>Sphingomonadales</taxon>
        <taxon>Sphingomonadaceae</taxon>
        <taxon>Sphingomonas</taxon>
    </lineage>
</organism>
<proteinExistence type="predicted"/>
<evidence type="ECO:0000256" key="3">
    <source>
        <dbReference type="ARBA" id="ARBA00023157"/>
    </source>
</evidence>
<dbReference type="Pfam" id="PF08534">
    <property type="entry name" value="Redoxin"/>
    <property type="match status" value="1"/>
</dbReference>
<feature type="transmembrane region" description="Helical" evidence="5">
    <location>
        <begin position="79"/>
        <end position="102"/>
    </location>
</feature>
<keyword evidence="2" id="KW-0201">Cytochrome c-type biogenesis</keyword>
<comment type="caution">
    <text evidence="7">The sequence shown here is derived from an EMBL/GenBank/DDBJ whole genome shotgun (WGS) entry which is preliminary data.</text>
</comment>
<keyword evidence="5" id="KW-0472">Membrane</keyword>
<keyword evidence="5" id="KW-0812">Transmembrane</keyword>
<evidence type="ECO:0000256" key="2">
    <source>
        <dbReference type="ARBA" id="ARBA00022748"/>
    </source>
</evidence>
<dbReference type="PANTHER" id="PTHR42852">
    <property type="entry name" value="THIOL:DISULFIDE INTERCHANGE PROTEIN DSBE"/>
    <property type="match status" value="1"/>
</dbReference>
<dbReference type="InterPro" id="IPR017937">
    <property type="entry name" value="Thioredoxin_CS"/>
</dbReference>
<keyword evidence="5" id="KW-1133">Transmembrane helix</keyword>
<dbReference type="InterPro" id="IPR036249">
    <property type="entry name" value="Thioredoxin-like_sf"/>
</dbReference>
<name>A0ABP7T490_9SPHN</name>
<keyword evidence="3" id="KW-1015">Disulfide bond</keyword>
<evidence type="ECO:0000313" key="8">
    <source>
        <dbReference type="Proteomes" id="UP001500235"/>
    </source>
</evidence>
<dbReference type="CDD" id="cd02966">
    <property type="entry name" value="TlpA_like_family"/>
    <property type="match status" value="1"/>
</dbReference>
<feature type="transmembrane region" description="Helical" evidence="5">
    <location>
        <begin position="12"/>
        <end position="36"/>
    </location>
</feature>
<dbReference type="InterPro" id="IPR050553">
    <property type="entry name" value="Thioredoxin_ResA/DsbE_sf"/>
</dbReference>
<evidence type="ECO:0000259" key="6">
    <source>
        <dbReference type="PROSITE" id="PS51352"/>
    </source>
</evidence>
<dbReference type="Proteomes" id="UP001500235">
    <property type="component" value="Unassembled WGS sequence"/>
</dbReference>
<comment type="subcellular location">
    <subcellularLocation>
        <location evidence="1">Cell envelope</location>
    </subcellularLocation>
</comment>
<sequence>MSLPQAVQIGPLLLAADRALALVLVSVFLVIAAILARKYDASAERAGWWALVVGLVAARIGYVVGNWEAFAIEPASILAIWQGGFSLPAGVAAAVLVTLRFLRLRTSSLVMVGAILGVTSAYIGASHLLRPAPRPLPAGLAVQTLTGKHVNLSAWRGRPLVINLWASWCLPCRREMPMLIDTALRSPVPILLVNSGEERAVAERFLVANRLPDDLVYLDDTASLATVIGAAGYPATIFIDAAGKVKSVHVGELSRAMLAEEIKAVRHERR</sequence>
<dbReference type="EMBL" id="BAABBQ010000001">
    <property type="protein sequence ID" value="GAA4020793.1"/>
    <property type="molecule type" value="Genomic_DNA"/>
</dbReference>
<evidence type="ECO:0000256" key="5">
    <source>
        <dbReference type="SAM" id="Phobius"/>
    </source>
</evidence>
<dbReference type="InterPro" id="IPR013740">
    <property type="entry name" value="Redoxin"/>
</dbReference>
<protein>
    <submittedName>
        <fullName evidence="7">TlpA disulfide reductase family protein</fullName>
    </submittedName>
</protein>
<feature type="transmembrane region" description="Helical" evidence="5">
    <location>
        <begin position="48"/>
        <end position="67"/>
    </location>
</feature>
<gene>
    <name evidence="7" type="ORF">GCM10022280_21590</name>
</gene>
<dbReference type="InterPro" id="IPR013766">
    <property type="entry name" value="Thioredoxin_domain"/>
</dbReference>
<dbReference type="RefSeq" id="WP_344707406.1">
    <property type="nucleotide sequence ID" value="NZ_BAABBQ010000001.1"/>
</dbReference>
<dbReference type="InterPro" id="IPR001640">
    <property type="entry name" value="Lgt"/>
</dbReference>
<evidence type="ECO:0000256" key="1">
    <source>
        <dbReference type="ARBA" id="ARBA00004196"/>
    </source>
</evidence>
<keyword evidence="4" id="KW-0676">Redox-active center</keyword>
<evidence type="ECO:0000313" key="7">
    <source>
        <dbReference type="EMBL" id="GAA4020793.1"/>
    </source>
</evidence>
<dbReference type="Pfam" id="PF01790">
    <property type="entry name" value="LGT"/>
    <property type="match status" value="1"/>
</dbReference>
<dbReference type="PROSITE" id="PS51352">
    <property type="entry name" value="THIOREDOXIN_2"/>
    <property type="match status" value="1"/>
</dbReference>
<evidence type="ECO:0000256" key="4">
    <source>
        <dbReference type="ARBA" id="ARBA00023284"/>
    </source>
</evidence>
<feature type="transmembrane region" description="Helical" evidence="5">
    <location>
        <begin position="109"/>
        <end position="129"/>
    </location>
</feature>